<keyword evidence="2" id="KW-1185">Reference proteome</keyword>
<dbReference type="OrthoDB" id="262547at2759"/>
<dbReference type="GeneID" id="36575247"/>
<dbReference type="GO" id="GO:0016740">
    <property type="term" value="F:transferase activity"/>
    <property type="evidence" value="ECO:0007669"/>
    <property type="project" value="UniProtKB-KW"/>
</dbReference>
<protein>
    <submittedName>
        <fullName evidence="1">Glycosyltransferase family 69 protein</fullName>
    </submittedName>
</protein>
<dbReference type="EMBL" id="KZ679019">
    <property type="protein sequence ID" value="PSS07098.1"/>
    <property type="molecule type" value="Genomic_DNA"/>
</dbReference>
<dbReference type="InterPro" id="IPR021047">
    <property type="entry name" value="Mannosyltransferase_CMT1"/>
</dbReference>
<dbReference type="Pfam" id="PF11735">
    <property type="entry name" value="CAP59_mtransfer"/>
    <property type="match status" value="1"/>
</dbReference>
<dbReference type="PANTHER" id="PTHR34144">
    <property type="entry name" value="CHROMOSOME 8, WHOLE GENOME SHOTGUN SEQUENCE"/>
    <property type="match status" value="1"/>
</dbReference>
<dbReference type="AlphaFoldDB" id="A0A2T3AQ29"/>
<dbReference type="InParanoid" id="A0A2T3AQ29"/>
<dbReference type="PANTHER" id="PTHR34144:SF5">
    <property type="entry name" value="ALPHA-1,3-MANNOSYLTRANSFERASE CMT1"/>
    <property type="match status" value="1"/>
</dbReference>
<proteinExistence type="predicted"/>
<evidence type="ECO:0000313" key="1">
    <source>
        <dbReference type="EMBL" id="PSS07098.1"/>
    </source>
</evidence>
<dbReference type="RefSeq" id="XP_024716754.1">
    <property type="nucleotide sequence ID" value="XM_024867166.1"/>
</dbReference>
<evidence type="ECO:0000313" key="2">
    <source>
        <dbReference type="Proteomes" id="UP000241818"/>
    </source>
</evidence>
<gene>
    <name evidence="1" type="ORF">M430DRAFT_37687</name>
</gene>
<name>A0A2T3AQ29_AMORE</name>
<reference evidence="1 2" key="1">
    <citation type="journal article" date="2018" name="New Phytol.">
        <title>Comparative genomics and transcriptomics depict ericoid mycorrhizal fungi as versatile saprotrophs and plant mutualists.</title>
        <authorList>
            <person name="Martino E."/>
            <person name="Morin E."/>
            <person name="Grelet G.A."/>
            <person name="Kuo A."/>
            <person name="Kohler A."/>
            <person name="Daghino S."/>
            <person name="Barry K.W."/>
            <person name="Cichocki N."/>
            <person name="Clum A."/>
            <person name="Dockter R.B."/>
            <person name="Hainaut M."/>
            <person name="Kuo R.C."/>
            <person name="LaButti K."/>
            <person name="Lindahl B.D."/>
            <person name="Lindquist E.A."/>
            <person name="Lipzen A."/>
            <person name="Khouja H.R."/>
            <person name="Magnuson J."/>
            <person name="Murat C."/>
            <person name="Ohm R.A."/>
            <person name="Singer S.W."/>
            <person name="Spatafora J.W."/>
            <person name="Wang M."/>
            <person name="Veneault-Fourrey C."/>
            <person name="Henrissat B."/>
            <person name="Grigoriev I.V."/>
            <person name="Martin F.M."/>
            <person name="Perotto S."/>
        </authorList>
    </citation>
    <scope>NUCLEOTIDE SEQUENCE [LARGE SCALE GENOMIC DNA]</scope>
    <source>
        <strain evidence="1 2">ATCC 22711</strain>
    </source>
</reference>
<accession>A0A2T3AQ29</accession>
<sequence length="357" mass="41041">MNAEDNSFPRLECPALDTYRYEYLRTINTSTSGSRTLPTYFFALDLHQCANLLPRLIGSIVESMRFLGPENCALSIVEGRSDDGTFEILKVLRAEIEGIGATYFFNSSDLEPGAPNQDRIWTLAELRNQALEPLIRRPDRYSPDTTIVFLNDVSICTQDILELVHQRFYQKADMTCAMDWVYVGQDPTFYDVWIARGMTGDSFFNIPEDGNWNSAWNLFWNDPKAQELLYAHKPFQVFSCWNGATAFTARPILEQKIRFRGPTKNECYQGEPKLFCKDMWHWGYGKIAVVPTINLEYSDDAARKIKALRGYVSDWVNKDGDDDDPSMLIEWQTSPPALVKCMPSYSDQSWRAWDEAL</sequence>
<organism evidence="1 2">
    <name type="scientific">Amorphotheca resinae ATCC 22711</name>
    <dbReference type="NCBI Taxonomy" id="857342"/>
    <lineage>
        <taxon>Eukaryota</taxon>
        <taxon>Fungi</taxon>
        <taxon>Dikarya</taxon>
        <taxon>Ascomycota</taxon>
        <taxon>Pezizomycotina</taxon>
        <taxon>Leotiomycetes</taxon>
        <taxon>Helotiales</taxon>
        <taxon>Amorphothecaceae</taxon>
        <taxon>Amorphotheca</taxon>
    </lineage>
</organism>
<dbReference type="Proteomes" id="UP000241818">
    <property type="component" value="Unassembled WGS sequence"/>
</dbReference>
<keyword evidence="1" id="KW-0808">Transferase</keyword>